<evidence type="ECO:0000313" key="1">
    <source>
        <dbReference type="EMBL" id="GEW72494.1"/>
    </source>
</evidence>
<dbReference type="AlphaFoldDB" id="A0A699GYN6"/>
<protein>
    <submittedName>
        <fullName evidence="1">Uncharacterized protein</fullName>
    </submittedName>
</protein>
<reference evidence="1" key="1">
    <citation type="journal article" date="2019" name="Sci. Rep.">
        <title>Draft genome of Tanacetum cinerariifolium, the natural source of mosquito coil.</title>
        <authorList>
            <person name="Yamashiro T."/>
            <person name="Shiraishi A."/>
            <person name="Satake H."/>
            <person name="Nakayama K."/>
        </authorList>
    </citation>
    <scope>NUCLEOTIDE SEQUENCE</scope>
</reference>
<comment type="caution">
    <text evidence="1">The sequence shown here is derived from an EMBL/GenBank/DDBJ whole genome shotgun (WGS) entry which is preliminary data.</text>
</comment>
<name>A0A699GYN6_TANCI</name>
<dbReference type="EMBL" id="BKCJ010071017">
    <property type="protein sequence ID" value="GEW72494.1"/>
    <property type="molecule type" value="Genomic_DNA"/>
</dbReference>
<organism evidence="1">
    <name type="scientific">Tanacetum cinerariifolium</name>
    <name type="common">Dalmatian daisy</name>
    <name type="synonym">Chrysanthemum cinerariifolium</name>
    <dbReference type="NCBI Taxonomy" id="118510"/>
    <lineage>
        <taxon>Eukaryota</taxon>
        <taxon>Viridiplantae</taxon>
        <taxon>Streptophyta</taxon>
        <taxon>Embryophyta</taxon>
        <taxon>Tracheophyta</taxon>
        <taxon>Spermatophyta</taxon>
        <taxon>Magnoliopsida</taxon>
        <taxon>eudicotyledons</taxon>
        <taxon>Gunneridae</taxon>
        <taxon>Pentapetalae</taxon>
        <taxon>asterids</taxon>
        <taxon>campanulids</taxon>
        <taxon>Asterales</taxon>
        <taxon>Asteraceae</taxon>
        <taxon>Asteroideae</taxon>
        <taxon>Anthemideae</taxon>
        <taxon>Anthemidinae</taxon>
        <taxon>Tanacetum</taxon>
    </lineage>
</organism>
<accession>A0A699GYN6</accession>
<proteinExistence type="predicted"/>
<sequence length="189" mass="22077">MEFSWHGRSVRIYLETKKVLITTPSDLLSKKYKRLKATLEELGIRSSLPVPRQVLSLTSSQKRKHQELELEVRIIRHEYNISLPKGVTFVNYLVIEHLENELFFIDVFGDEAFQRMNDIHKVDVDTVLTYLVMASNESTPVNQMFCLALRSLIDNHPDKEKLKSKKVSYWILTELSTFVICGLCFVIDW</sequence>
<gene>
    <name evidence="1" type="ORF">Tci_244470</name>
</gene>